<evidence type="ECO:0000313" key="2">
    <source>
        <dbReference type="Proteomes" id="UP000325440"/>
    </source>
</evidence>
<dbReference type="AlphaFoldDB" id="A0A5E4NLZ2"/>
<evidence type="ECO:0000313" key="1">
    <source>
        <dbReference type="EMBL" id="VVC44745.1"/>
    </source>
</evidence>
<accession>A0A5E4NLZ2</accession>
<sequence length="189" mass="21072">MNFGGFASRPRRRVFPNSAYAVCEVIFEKVIKFKDCVKSTFNSLFGIPDSPPSSYVPTPVQSRAPTPGPSASPIRFETLSSISSGSPNPSPSLNKFERIKRLSKKIVSPKHSNNRAKTLQSALSAFSSIIEDNLRSPYYFIVQVIHLNKHDFVVVDCCTPNHQAIIARSNSSGHSAYMVEEQPRHQDFR</sequence>
<gene>
    <name evidence="1" type="ORF">CINCED_3A005813</name>
</gene>
<protein>
    <submittedName>
        <fullName evidence="1">Uncharacterized protein</fullName>
    </submittedName>
</protein>
<proteinExistence type="predicted"/>
<keyword evidence="2" id="KW-1185">Reference proteome</keyword>
<dbReference type="Proteomes" id="UP000325440">
    <property type="component" value="Unassembled WGS sequence"/>
</dbReference>
<reference evidence="1 2" key="1">
    <citation type="submission" date="2019-08" db="EMBL/GenBank/DDBJ databases">
        <authorList>
            <person name="Alioto T."/>
            <person name="Alioto T."/>
            <person name="Gomez Garrido J."/>
        </authorList>
    </citation>
    <scope>NUCLEOTIDE SEQUENCE [LARGE SCALE GENOMIC DNA]</scope>
</reference>
<organism evidence="1 2">
    <name type="scientific">Cinara cedri</name>
    <dbReference type="NCBI Taxonomy" id="506608"/>
    <lineage>
        <taxon>Eukaryota</taxon>
        <taxon>Metazoa</taxon>
        <taxon>Ecdysozoa</taxon>
        <taxon>Arthropoda</taxon>
        <taxon>Hexapoda</taxon>
        <taxon>Insecta</taxon>
        <taxon>Pterygota</taxon>
        <taxon>Neoptera</taxon>
        <taxon>Paraneoptera</taxon>
        <taxon>Hemiptera</taxon>
        <taxon>Sternorrhyncha</taxon>
        <taxon>Aphidomorpha</taxon>
        <taxon>Aphidoidea</taxon>
        <taxon>Aphididae</taxon>
        <taxon>Lachninae</taxon>
        <taxon>Cinara</taxon>
    </lineage>
</organism>
<dbReference type="EMBL" id="CABPRJ010002386">
    <property type="protein sequence ID" value="VVC44745.1"/>
    <property type="molecule type" value="Genomic_DNA"/>
</dbReference>
<name>A0A5E4NLZ2_9HEMI</name>